<dbReference type="PANTHER" id="PTHR43708:SF5">
    <property type="entry name" value="CONSERVED EXPRESSED OXIDOREDUCTASE (EUROFUNG)-RELATED"/>
    <property type="match status" value="1"/>
</dbReference>
<dbReference type="Pfam" id="PF22725">
    <property type="entry name" value="GFO_IDH_MocA_C3"/>
    <property type="match status" value="1"/>
</dbReference>
<feature type="domain" description="Gfo/Idh/MocA-like oxidoreductase N-terminal" evidence="4">
    <location>
        <begin position="7"/>
        <end position="120"/>
    </location>
</feature>
<dbReference type="Gene3D" id="3.30.360.10">
    <property type="entry name" value="Dihydrodipicolinate Reductase, domain 2"/>
    <property type="match status" value="1"/>
</dbReference>
<feature type="domain" description="GFO/IDH/MocA-like oxidoreductase" evidence="5">
    <location>
        <begin position="134"/>
        <end position="254"/>
    </location>
</feature>
<name>A0A3A4N842_ABYX5</name>
<dbReference type="InterPro" id="IPR036291">
    <property type="entry name" value="NAD(P)-bd_dom_sf"/>
</dbReference>
<protein>
    <submittedName>
        <fullName evidence="6">Gfo/Idh/MocA family oxidoreductase</fullName>
    </submittedName>
</protein>
<comment type="caution">
    <text evidence="6">The sequence shown here is derived from an EMBL/GenBank/DDBJ whole genome shotgun (WGS) entry which is preliminary data.</text>
</comment>
<organism evidence="6 7">
    <name type="scientific">Abyssobacteria bacterium (strain SURF_5)</name>
    <dbReference type="NCBI Taxonomy" id="2093360"/>
    <lineage>
        <taxon>Bacteria</taxon>
        <taxon>Pseudomonadati</taxon>
        <taxon>Candidatus Hydrogenedentota</taxon>
        <taxon>Candidatus Abyssobacteria</taxon>
    </lineage>
</organism>
<comment type="similarity">
    <text evidence="1">Belongs to the Gfo/Idh/MocA family.</text>
</comment>
<dbReference type="EMBL" id="QZKU01000134">
    <property type="protein sequence ID" value="RJP15572.1"/>
    <property type="molecule type" value="Genomic_DNA"/>
</dbReference>
<evidence type="ECO:0000313" key="6">
    <source>
        <dbReference type="EMBL" id="RJP15572.1"/>
    </source>
</evidence>
<dbReference type="SUPFAM" id="SSF55347">
    <property type="entry name" value="Glyceraldehyde-3-phosphate dehydrogenase-like, C-terminal domain"/>
    <property type="match status" value="1"/>
</dbReference>
<accession>A0A3A4N842</accession>
<evidence type="ECO:0000256" key="2">
    <source>
        <dbReference type="ARBA" id="ARBA00023002"/>
    </source>
</evidence>
<gene>
    <name evidence="6" type="ORF">C4520_20135</name>
</gene>
<feature type="transmembrane region" description="Helical" evidence="3">
    <location>
        <begin position="6"/>
        <end position="23"/>
    </location>
</feature>
<sequence>MNKPAGVAFIGAGFISYLHLFAVRSNPNLKLLAIASQSKEVAEHRARIFDAAPYTFSNLGDMLARKDIDIVFVLSPNSLHAEHALAAIRAGKHLVIEKPLAITLAEAKKVTETATAAGVSIGYAENQVYSPLLLKAREMIADGALGAVKSALGFCGHGGPPPNGWFRKPQFAGGGAHLDLGSHTLESVLFLTGKPPIKRVKSCVLAEAPDGGIDGKGEAVLETKDGVEITCVSSWLETEESFHYEVQGEKGRLRAAFSPPPQFLTFYHADGEVENIDIPAQFDMRLNRYLASGGYVGQVEDFERCFRTGEIPMESALDGERVLRILTAGYLSAREKRPLDLTSPLPMEKTPIQIWLGT</sequence>
<evidence type="ECO:0000259" key="4">
    <source>
        <dbReference type="Pfam" id="PF01408"/>
    </source>
</evidence>
<proteinExistence type="inferred from homology"/>
<dbReference type="Proteomes" id="UP000265882">
    <property type="component" value="Unassembled WGS sequence"/>
</dbReference>
<evidence type="ECO:0000259" key="5">
    <source>
        <dbReference type="Pfam" id="PF22725"/>
    </source>
</evidence>
<keyword evidence="3" id="KW-1133">Transmembrane helix</keyword>
<keyword evidence="3" id="KW-0812">Transmembrane</keyword>
<dbReference type="InterPro" id="IPR055170">
    <property type="entry name" value="GFO_IDH_MocA-like_dom"/>
</dbReference>
<keyword evidence="3" id="KW-0472">Membrane</keyword>
<dbReference type="PANTHER" id="PTHR43708">
    <property type="entry name" value="CONSERVED EXPRESSED OXIDOREDUCTASE (EUROFUNG)"/>
    <property type="match status" value="1"/>
</dbReference>
<evidence type="ECO:0000256" key="3">
    <source>
        <dbReference type="SAM" id="Phobius"/>
    </source>
</evidence>
<dbReference type="Pfam" id="PF01408">
    <property type="entry name" value="GFO_IDH_MocA"/>
    <property type="match status" value="1"/>
</dbReference>
<dbReference type="GO" id="GO:0016491">
    <property type="term" value="F:oxidoreductase activity"/>
    <property type="evidence" value="ECO:0007669"/>
    <property type="project" value="UniProtKB-KW"/>
</dbReference>
<dbReference type="GO" id="GO:0000166">
    <property type="term" value="F:nucleotide binding"/>
    <property type="evidence" value="ECO:0007669"/>
    <property type="project" value="InterPro"/>
</dbReference>
<dbReference type="InterPro" id="IPR000683">
    <property type="entry name" value="Gfo/Idh/MocA-like_OxRdtase_N"/>
</dbReference>
<evidence type="ECO:0000313" key="7">
    <source>
        <dbReference type="Proteomes" id="UP000265882"/>
    </source>
</evidence>
<reference evidence="6 7" key="1">
    <citation type="journal article" date="2017" name="ISME J.">
        <title>Energy and carbon metabolisms in a deep terrestrial subsurface fluid microbial community.</title>
        <authorList>
            <person name="Momper L."/>
            <person name="Jungbluth S.P."/>
            <person name="Lee M.D."/>
            <person name="Amend J.P."/>
        </authorList>
    </citation>
    <scope>NUCLEOTIDE SEQUENCE [LARGE SCALE GENOMIC DNA]</scope>
    <source>
        <strain evidence="6">SURF_5</strain>
    </source>
</reference>
<dbReference type="AlphaFoldDB" id="A0A3A4N842"/>
<dbReference type="SUPFAM" id="SSF51735">
    <property type="entry name" value="NAD(P)-binding Rossmann-fold domains"/>
    <property type="match status" value="1"/>
</dbReference>
<dbReference type="InterPro" id="IPR051317">
    <property type="entry name" value="Gfo/Idh/MocA_oxidoreduct"/>
</dbReference>
<dbReference type="Gene3D" id="3.40.50.720">
    <property type="entry name" value="NAD(P)-binding Rossmann-like Domain"/>
    <property type="match status" value="1"/>
</dbReference>
<keyword evidence="2" id="KW-0560">Oxidoreductase</keyword>
<evidence type="ECO:0000256" key="1">
    <source>
        <dbReference type="ARBA" id="ARBA00010928"/>
    </source>
</evidence>